<accession>A0A8D8QDZ4</accession>
<name>A0A8D8QDZ4_9HEMI</name>
<evidence type="ECO:0000313" key="2">
    <source>
        <dbReference type="EMBL" id="CAG6630016.1"/>
    </source>
</evidence>
<organism evidence="2">
    <name type="scientific">Cacopsylla melanoneura</name>
    <dbReference type="NCBI Taxonomy" id="428564"/>
    <lineage>
        <taxon>Eukaryota</taxon>
        <taxon>Metazoa</taxon>
        <taxon>Ecdysozoa</taxon>
        <taxon>Arthropoda</taxon>
        <taxon>Hexapoda</taxon>
        <taxon>Insecta</taxon>
        <taxon>Pterygota</taxon>
        <taxon>Neoptera</taxon>
        <taxon>Paraneoptera</taxon>
        <taxon>Hemiptera</taxon>
        <taxon>Sternorrhyncha</taxon>
        <taxon>Psylloidea</taxon>
        <taxon>Psyllidae</taxon>
        <taxon>Psyllinae</taxon>
        <taxon>Cacopsylla</taxon>
    </lineage>
</organism>
<feature type="region of interest" description="Disordered" evidence="1">
    <location>
        <begin position="38"/>
        <end position="166"/>
    </location>
</feature>
<feature type="compositionally biased region" description="Polar residues" evidence="1">
    <location>
        <begin position="72"/>
        <end position="87"/>
    </location>
</feature>
<dbReference type="AlphaFoldDB" id="A0A8D8QDZ4"/>
<proteinExistence type="predicted"/>
<reference evidence="2" key="1">
    <citation type="submission" date="2021-05" db="EMBL/GenBank/DDBJ databases">
        <authorList>
            <person name="Alioto T."/>
            <person name="Alioto T."/>
            <person name="Gomez Garrido J."/>
        </authorList>
    </citation>
    <scope>NUCLEOTIDE SEQUENCE</scope>
</reference>
<feature type="compositionally biased region" description="Pro residues" evidence="1">
    <location>
        <begin position="46"/>
        <end position="58"/>
    </location>
</feature>
<dbReference type="EMBL" id="HBUF01072293">
    <property type="protein sequence ID" value="CAG6630016.1"/>
    <property type="molecule type" value="Transcribed_RNA"/>
</dbReference>
<sequence length="206" mass="22429">MPLISSFKTSMQRLLRRTHSVRAEKVCTALVIPNKRHSLLVDTTPTPAPPNRPPPSPPAKKSSVRDKPPPKSQSVRQPPSSKQAPPSNKQPPREKAPPSNMALGTVNNVLPPKAGTPGTGGGSVRYPSGEKSKTAGTGSVRYKDRDTSRHHRTHSQTRSRPPKQVCISEPRLLDQFPISKVKPIYNTTKLSFSVSNKSVSGRLICI</sequence>
<feature type="compositionally biased region" description="Basic residues" evidence="1">
    <location>
        <begin position="148"/>
        <end position="161"/>
    </location>
</feature>
<evidence type="ECO:0000256" key="1">
    <source>
        <dbReference type="SAM" id="MobiDB-lite"/>
    </source>
</evidence>
<protein>
    <submittedName>
        <fullName evidence="2">Uncharacterized protein</fullName>
    </submittedName>
</protein>